<dbReference type="InterPro" id="IPR023213">
    <property type="entry name" value="CAT-like_dom_sf"/>
</dbReference>
<evidence type="ECO:0000313" key="2">
    <source>
        <dbReference type="Proteomes" id="UP001346149"/>
    </source>
</evidence>
<dbReference type="Pfam" id="PF02458">
    <property type="entry name" value="Transferase"/>
    <property type="match status" value="1"/>
</dbReference>
<dbReference type="AlphaFoldDB" id="A0AAN7M5I6"/>
<name>A0AAN7M5I6_TRANT</name>
<dbReference type="Proteomes" id="UP001346149">
    <property type="component" value="Unassembled WGS sequence"/>
</dbReference>
<dbReference type="EMBL" id="JAXQNO010000010">
    <property type="protein sequence ID" value="KAK4790371.1"/>
    <property type="molecule type" value="Genomic_DNA"/>
</dbReference>
<evidence type="ECO:0000313" key="1">
    <source>
        <dbReference type="EMBL" id="KAK4790371.1"/>
    </source>
</evidence>
<comment type="caution">
    <text evidence="1">The sequence shown here is derived from an EMBL/GenBank/DDBJ whole genome shotgun (WGS) entry which is preliminary data.</text>
</comment>
<sequence length="99" mass="10226">MSIEISQSTGCRIQISTSSCLCSSSSATQKTVVNPNPDGAMVGAPPTFASMIEALRSSLDQVLVSYYAFAGEVIVNSVSEPETLCNNSGVDFVEAAASV</sequence>
<keyword evidence="2" id="KW-1185">Reference proteome</keyword>
<reference evidence="1 2" key="1">
    <citation type="journal article" date="2023" name="Hortic Res">
        <title>Pangenome of water caltrop reveals structural variations and asymmetric subgenome divergence after allopolyploidization.</title>
        <authorList>
            <person name="Zhang X."/>
            <person name="Chen Y."/>
            <person name="Wang L."/>
            <person name="Yuan Y."/>
            <person name="Fang M."/>
            <person name="Shi L."/>
            <person name="Lu R."/>
            <person name="Comes H.P."/>
            <person name="Ma Y."/>
            <person name="Chen Y."/>
            <person name="Huang G."/>
            <person name="Zhou Y."/>
            <person name="Zheng Z."/>
            <person name="Qiu Y."/>
        </authorList>
    </citation>
    <scope>NUCLEOTIDE SEQUENCE [LARGE SCALE GENOMIC DNA]</scope>
    <source>
        <strain evidence="1">F231</strain>
    </source>
</reference>
<gene>
    <name evidence="1" type="ORF">SAY86_017675</name>
</gene>
<proteinExistence type="predicted"/>
<accession>A0AAN7M5I6</accession>
<organism evidence="1 2">
    <name type="scientific">Trapa natans</name>
    <name type="common">Water chestnut</name>
    <dbReference type="NCBI Taxonomy" id="22666"/>
    <lineage>
        <taxon>Eukaryota</taxon>
        <taxon>Viridiplantae</taxon>
        <taxon>Streptophyta</taxon>
        <taxon>Embryophyta</taxon>
        <taxon>Tracheophyta</taxon>
        <taxon>Spermatophyta</taxon>
        <taxon>Magnoliopsida</taxon>
        <taxon>eudicotyledons</taxon>
        <taxon>Gunneridae</taxon>
        <taxon>Pentapetalae</taxon>
        <taxon>rosids</taxon>
        <taxon>malvids</taxon>
        <taxon>Myrtales</taxon>
        <taxon>Lythraceae</taxon>
        <taxon>Trapa</taxon>
    </lineage>
</organism>
<protein>
    <submittedName>
        <fullName evidence="1">Uncharacterized protein</fullName>
    </submittedName>
</protein>
<dbReference type="Gene3D" id="3.30.559.10">
    <property type="entry name" value="Chloramphenicol acetyltransferase-like domain"/>
    <property type="match status" value="1"/>
</dbReference>